<evidence type="ECO:0000313" key="6">
    <source>
        <dbReference type="Proteomes" id="UP000189462"/>
    </source>
</evidence>
<keyword evidence="6" id="KW-1185">Reference proteome</keyword>
<keyword evidence="4" id="KW-0812">Transmembrane</keyword>
<gene>
    <name evidence="5" type="ORF">B1C78_10720</name>
</gene>
<organism evidence="5 6">
    <name type="scientific">Thioalkalivibrio denitrificans</name>
    <dbReference type="NCBI Taxonomy" id="108003"/>
    <lineage>
        <taxon>Bacteria</taxon>
        <taxon>Pseudomonadati</taxon>
        <taxon>Pseudomonadota</taxon>
        <taxon>Gammaproteobacteria</taxon>
        <taxon>Chromatiales</taxon>
        <taxon>Ectothiorhodospiraceae</taxon>
        <taxon>Thioalkalivibrio</taxon>
    </lineage>
</organism>
<evidence type="ECO:0000256" key="2">
    <source>
        <dbReference type="ARBA" id="ARBA00022481"/>
    </source>
</evidence>
<dbReference type="Proteomes" id="UP000189462">
    <property type="component" value="Unassembled WGS sequence"/>
</dbReference>
<dbReference type="RefSeq" id="WP_077279149.1">
    <property type="nucleotide sequence ID" value="NZ_MVBK01000060.1"/>
</dbReference>
<dbReference type="PANTHER" id="PTHR30093">
    <property type="entry name" value="GENERAL SECRETION PATHWAY PROTEIN G"/>
    <property type="match status" value="1"/>
</dbReference>
<dbReference type="InterPro" id="IPR012902">
    <property type="entry name" value="N_methyl_site"/>
</dbReference>
<dbReference type="GO" id="GO:0009289">
    <property type="term" value="C:pilus"/>
    <property type="evidence" value="ECO:0007669"/>
    <property type="project" value="InterPro"/>
</dbReference>
<keyword evidence="4" id="KW-0472">Membrane</keyword>
<reference evidence="5 6" key="1">
    <citation type="submission" date="2017-02" db="EMBL/GenBank/DDBJ databases">
        <title>Genomic diversity within the haloalkaliphilic genus Thioalkalivibrio.</title>
        <authorList>
            <person name="Ahn A.-C."/>
            <person name="Meier-Kolthoff J."/>
            <person name="Overmars L."/>
            <person name="Richter M."/>
            <person name="Woyke T."/>
            <person name="Sorokin D.Y."/>
            <person name="Muyzer G."/>
        </authorList>
    </citation>
    <scope>NUCLEOTIDE SEQUENCE [LARGE SCALE GENOMIC DNA]</scope>
    <source>
        <strain evidence="5 6">ALJD</strain>
    </source>
</reference>
<sequence>MHSMKRTAQKGFTLIELMIVVAIIGILAAIALPAYQDYTARSQASEGLTATAGARADFGVASSEGEDYDPTVSGLGNLTGRYVSSVSFSASIFTVAFDQGVLEGGSFDLSPRISTTDGQIQGWTCRNPQGAVQTRFLPAACRP</sequence>
<dbReference type="SUPFAM" id="SSF54523">
    <property type="entry name" value="Pili subunits"/>
    <property type="match status" value="1"/>
</dbReference>
<accession>A0A1V3NF91</accession>
<evidence type="ECO:0000256" key="4">
    <source>
        <dbReference type="SAM" id="Phobius"/>
    </source>
</evidence>
<name>A0A1V3NF91_9GAMM</name>
<dbReference type="AlphaFoldDB" id="A0A1V3NF91"/>
<dbReference type="OrthoDB" id="5918848at2"/>
<dbReference type="NCBIfam" id="TIGR02532">
    <property type="entry name" value="IV_pilin_GFxxxE"/>
    <property type="match status" value="1"/>
</dbReference>
<protein>
    <submittedName>
        <fullName evidence="5">Pilin</fullName>
    </submittedName>
</protein>
<keyword evidence="4" id="KW-1133">Transmembrane helix</keyword>
<dbReference type="InterPro" id="IPR001082">
    <property type="entry name" value="Pilin"/>
</dbReference>
<feature type="transmembrane region" description="Helical" evidence="4">
    <location>
        <begin position="12"/>
        <end position="35"/>
    </location>
</feature>
<evidence type="ECO:0000313" key="5">
    <source>
        <dbReference type="EMBL" id="OOG23593.1"/>
    </source>
</evidence>
<comment type="caution">
    <text evidence="5">The sequence shown here is derived from an EMBL/GenBank/DDBJ whole genome shotgun (WGS) entry which is preliminary data.</text>
</comment>
<keyword evidence="2" id="KW-0488">Methylation</keyword>
<comment type="similarity">
    <text evidence="1 3">Belongs to the N-Me-Phe pilin family.</text>
</comment>
<dbReference type="Pfam" id="PF07963">
    <property type="entry name" value="N_methyl"/>
    <property type="match status" value="1"/>
</dbReference>
<dbReference type="EMBL" id="MVBK01000060">
    <property type="protein sequence ID" value="OOG23593.1"/>
    <property type="molecule type" value="Genomic_DNA"/>
</dbReference>
<dbReference type="Pfam" id="PF00114">
    <property type="entry name" value="Pilin"/>
    <property type="match status" value="1"/>
</dbReference>
<evidence type="ECO:0000256" key="3">
    <source>
        <dbReference type="RuleBase" id="RU000389"/>
    </source>
</evidence>
<dbReference type="PROSITE" id="PS00409">
    <property type="entry name" value="PROKAR_NTER_METHYL"/>
    <property type="match status" value="1"/>
</dbReference>
<dbReference type="STRING" id="108003.B1C78_10720"/>
<proteinExistence type="inferred from homology"/>
<dbReference type="Gene3D" id="3.30.700.10">
    <property type="entry name" value="Glycoprotein, Type 4 Pilin"/>
    <property type="match status" value="1"/>
</dbReference>
<dbReference type="InterPro" id="IPR045584">
    <property type="entry name" value="Pilin-like"/>
</dbReference>
<keyword evidence="3" id="KW-0281">Fimbrium</keyword>
<dbReference type="PANTHER" id="PTHR30093:SF34">
    <property type="entry name" value="PREPILIN PEPTIDASE-DEPENDENT PROTEIN D"/>
    <property type="match status" value="1"/>
</dbReference>
<dbReference type="GO" id="GO:0007155">
    <property type="term" value="P:cell adhesion"/>
    <property type="evidence" value="ECO:0007669"/>
    <property type="project" value="InterPro"/>
</dbReference>
<evidence type="ECO:0000256" key="1">
    <source>
        <dbReference type="ARBA" id="ARBA00005233"/>
    </source>
</evidence>